<evidence type="ECO:0000313" key="1">
    <source>
        <dbReference type="EMBL" id="VTR19710.1"/>
    </source>
</evidence>
<dbReference type="Gene3D" id="2.40.160.130">
    <property type="entry name" value="Capsule assembly protein Wzi"/>
    <property type="match status" value="1"/>
</dbReference>
<sequence length="56" mass="6333">MGPTVINWHIEGADTRADMSRKNYVYTHHTYKDGYYQQGYPLGHAMGGDVRCCPAV</sequence>
<proteinExistence type="predicted"/>
<dbReference type="Pfam" id="PF14052">
    <property type="entry name" value="Caps_assemb_Wzi"/>
    <property type="match status" value="1"/>
</dbReference>
<dbReference type="InterPro" id="IPR026950">
    <property type="entry name" value="Caps_assemb_Wzi"/>
</dbReference>
<accession>A0A4U9TIB9</accession>
<dbReference type="EMBL" id="CABEEZ010000020">
    <property type="protein sequence ID" value="VTR19710.1"/>
    <property type="molecule type" value="Genomic_DNA"/>
</dbReference>
<dbReference type="AlphaFoldDB" id="A0A4U9TIB9"/>
<gene>
    <name evidence="1" type="ORF">NCTC12965_00827</name>
</gene>
<reference evidence="1" key="1">
    <citation type="submission" date="2019-05" db="EMBL/GenBank/DDBJ databases">
        <authorList>
            <consortium name="Pathogen Informatics"/>
        </authorList>
    </citation>
    <scope>NUCLEOTIDE SEQUENCE [LARGE SCALE GENOMIC DNA]</scope>
    <source>
        <strain evidence="1">NCTC12965</strain>
    </source>
</reference>
<organism evidence="1">
    <name type="scientific">Serratia fonticola</name>
    <dbReference type="NCBI Taxonomy" id="47917"/>
    <lineage>
        <taxon>Bacteria</taxon>
        <taxon>Pseudomonadati</taxon>
        <taxon>Pseudomonadota</taxon>
        <taxon>Gammaproteobacteria</taxon>
        <taxon>Enterobacterales</taxon>
        <taxon>Yersiniaceae</taxon>
        <taxon>Serratia</taxon>
    </lineage>
</organism>
<name>A0A4U9TIB9_SERFO</name>
<protein>
    <submittedName>
        <fullName evidence="1">Uncharacterized protein</fullName>
    </submittedName>
</protein>
<dbReference type="InterPro" id="IPR038636">
    <property type="entry name" value="Wzi_sf"/>
</dbReference>